<dbReference type="PROSITE" id="PS50011">
    <property type="entry name" value="PROTEIN_KINASE_DOM"/>
    <property type="match status" value="1"/>
</dbReference>
<protein>
    <recommendedName>
        <fullName evidence="2">non-specific serine/threonine protein kinase</fullName>
        <ecNumber evidence="2">2.7.11.1</ecNumber>
    </recommendedName>
</protein>
<dbReference type="InterPro" id="IPR011009">
    <property type="entry name" value="Kinase-like_dom_sf"/>
</dbReference>
<name>A0A553N6D1_TIGCA</name>
<evidence type="ECO:0000256" key="5">
    <source>
        <dbReference type="ARBA" id="ARBA00022741"/>
    </source>
</evidence>
<feature type="domain" description="Protein kinase" evidence="12">
    <location>
        <begin position="4"/>
        <end position="244"/>
    </location>
</feature>
<proteinExistence type="inferred from homology"/>
<dbReference type="PANTHER" id="PTHR44899:SF3">
    <property type="entry name" value="SERINE_THREONINE-PROTEIN KINASE NEK1"/>
    <property type="match status" value="1"/>
</dbReference>
<dbReference type="SUPFAM" id="SSF56112">
    <property type="entry name" value="Protein kinase-like (PK-like)"/>
    <property type="match status" value="1"/>
</dbReference>
<dbReference type="Gene3D" id="3.30.200.20">
    <property type="entry name" value="Phosphorylase Kinase, domain 1"/>
    <property type="match status" value="1"/>
</dbReference>
<keyword evidence="14" id="KW-1185">Reference proteome</keyword>
<dbReference type="InterPro" id="IPR051131">
    <property type="entry name" value="NEK_Ser/Thr_kinase_NIMA"/>
</dbReference>
<dbReference type="SMART" id="SM00220">
    <property type="entry name" value="S_TKc"/>
    <property type="match status" value="1"/>
</dbReference>
<evidence type="ECO:0000313" key="13">
    <source>
        <dbReference type="EMBL" id="TRY60996.1"/>
    </source>
</evidence>
<evidence type="ECO:0000256" key="8">
    <source>
        <dbReference type="ARBA" id="ARBA00047899"/>
    </source>
</evidence>
<dbReference type="Proteomes" id="UP000318571">
    <property type="component" value="Chromosome 8"/>
</dbReference>
<feature type="compositionally biased region" description="Basic residues" evidence="11">
    <location>
        <begin position="256"/>
        <end position="268"/>
    </location>
</feature>
<evidence type="ECO:0000313" key="14">
    <source>
        <dbReference type="Proteomes" id="UP000318571"/>
    </source>
</evidence>
<dbReference type="InterPro" id="IPR000719">
    <property type="entry name" value="Prot_kinase_dom"/>
</dbReference>
<reference evidence="13 14" key="1">
    <citation type="journal article" date="2018" name="Nat. Ecol. Evol.">
        <title>Genomic signatures of mitonuclear coevolution across populations of Tigriopus californicus.</title>
        <authorList>
            <person name="Barreto F.S."/>
            <person name="Watson E.T."/>
            <person name="Lima T.G."/>
            <person name="Willett C.S."/>
            <person name="Edmands S."/>
            <person name="Li W."/>
            <person name="Burton R.S."/>
        </authorList>
    </citation>
    <scope>NUCLEOTIDE SEQUENCE [LARGE SCALE GENOMIC DNA]</scope>
    <source>
        <strain evidence="13 14">San Diego</strain>
    </source>
</reference>
<sequence length="594" mass="67556">MERYQVQKKIGQGSFGLVHLARSKTPPADYVVIKEIKLSKLSRRERHDVQVEVQILANLHHPNVVGYYCQGGDLYSKINRQRGRHFPEGLILKYFAQVCQALDYIHGQNILHRDIKSQNIFLTREDEVKLGDFGISRILDGTHDYARTCIGTPYYLSPEVWENRPYNKKSDIWALGCVLYEMTTLKHAFEAGCMKNLILKIIRGSYPAIPNRYSYDIRALIASMLKKNPKERPTLASILKRGFLQRCNQGLPARSNGRKLSPRTKARPKSAQTEDRPSFNSKSPLKELGGSRKPKSPNKRIARIVFKEDFPFLNFLRDERKHGNVKGKKTKKHNIESKTRVLQISTSLGQRKTKSQELSNRARLRHQQQKQGKASFGKGDPLKLTPMLKSPAGVAMWVEFGSSKTPQHKKRWNHKPIPEPDLHSETFTVEPSHLATITEEHDNRSKSGAFMRTIKKLMCTHESNIAVIESCTNLLESESNLSDQKSQSQSLPNLVTPDLLQSLDLDQTESVKEGDAVSSGLGDGIHGYLEEQRVLLEQKVGVGPLLKVYRLIEDLEESENEQIDYTDLKQILGPGHECYIDDIIQLVVADSFFQ</sequence>
<evidence type="ECO:0000256" key="11">
    <source>
        <dbReference type="SAM" id="MobiDB-lite"/>
    </source>
</evidence>
<evidence type="ECO:0000256" key="9">
    <source>
        <dbReference type="ARBA" id="ARBA00048679"/>
    </source>
</evidence>
<comment type="similarity">
    <text evidence="1">Belongs to the protein kinase superfamily. NEK Ser/Thr protein kinase family. NIMA subfamily.</text>
</comment>
<evidence type="ECO:0000256" key="2">
    <source>
        <dbReference type="ARBA" id="ARBA00012513"/>
    </source>
</evidence>
<keyword evidence="5 10" id="KW-0547">Nucleotide-binding</keyword>
<dbReference type="Gene3D" id="1.10.510.10">
    <property type="entry name" value="Transferase(Phosphotransferase) domain 1"/>
    <property type="match status" value="1"/>
</dbReference>
<comment type="caution">
    <text evidence="13">The sequence shown here is derived from an EMBL/GenBank/DDBJ whole genome shotgun (WGS) entry which is preliminary data.</text>
</comment>
<dbReference type="PROSITE" id="PS00107">
    <property type="entry name" value="PROTEIN_KINASE_ATP"/>
    <property type="match status" value="1"/>
</dbReference>
<comment type="catalytic activity">
    <reaction evidence="9">
        <text>L-seryl-[protein] + ATP = O-phospho-L-seryl-[protein] + ADP + H(+)</text>
        <dbReference type="Rhea" id="RHEA:17989"/>
        <dbReference type="Rhea" id="RHEA-COMP:9863"/>
        <dbReference type="Rhea" id="RHEA-COMP:11604"/>
        <dbReference type="ChEBI" id="CHEBI:15378"/>
        <dbReference type="ChEBI" id="CHEBI:29999"/>
        <dbReference type="ChEBI" id="CHEBI:30616"/>
        <dbReference type="ChEBI" id="CHEBI:83421"/>
        <dbReference type="ChEBI" id="CHEBI:456216"/>
        <dbReference type="EC" id="2.7.11.1"/>
    </reaction>
</comment>
<feature type="region of interest" description="Disordered" evidence="11">
    <location>
        <begin position="250"/>
        <end position="300"/>
    </location>
</feature>
<evidence type="ECO:0000256" key="1">
    <source>
        <dbReference type="ARBA" id="ARBA00010886"/>
    </source>
</evidence>
<dbReference type="EMBL" id="VCGU01000459">
    <property type="protein sequence ID" value="TRY60996.1"/>
    <property type="molecule type" value="Genomic_DNA"/>
</dbReference>
<feature type="binding site" evidence="10">
    <location>
        <position position="34"/>
    </location>
    <ligand>
        <name>ATP</name>
        <dbReference type="ChEBI" id="CHEBI:30616"/>
    </ligand>
</feature>
<evidence type="ECO:0000256" key="4">
    <source>
        <dbReference type="ARBA" id="ARBA00022679"/>
    </source>
</evidence>
<keyword evidence="3" id="KW-0723">Serine/threonine-protein kinase</keyword>
<dbReference type="Pfam" id="PF00069">
    <property type="entry name" value="Pkinase"/>
    <property type="match status" value="1"/>
</dbReference>
<evidence type="ECO:0000259" key="12">
    <source>
        <dbReference type="PROSITE" id="PS50011"/>
    </source>
</evidence>
<dbReference type="InterPro" id="IPR008271">
    <property type="entry name" value="Ser/Thr_kinase_AS"/>
</dbReference>
<dbReference type="OMA" id="AFEAGCM"/>
<dbReference type="PANTHER" id="PTHR44899">
    <property type="entry name" value="CAMK FAMILY PROTEIN KINASE"/>
    <property type="match status" value="1"/>
</dbReference>
<organism evidence="13 14">
    <name type="scientific">Tigriopus californicus</name>
    <name type="common">Marine copepod</name>
    <dbReference type="NCBI Taxonomy" id="6832"/>
    <lineage>
        <taxon>Eukaryota</taxon>
        <taxon>Metazoa</taxon>
        <taxon>Ecdysozoa</taxon>
        <taxon>Arthropoda</taxon>
        <taxon>Crustacea</taxon>
        <taxon>Multicrustacea</taxon>
        <taxon>Hexanauplia</taxon>
        <taxon>Copepoda</taxon>
        <taxon>Harpacticoida</taxon>
        <taxon>Harpacticidae</taxon>
        <taxon>Tigriopus</taxon>
    </lineage>
</organism>
<dbReference type="CDD" id="cd08215">
    <property type="entry name" value="STKc_Nek"/>
    <property type="match status" value="1"/>
</dbReference>
<accession>A0A553N6D1</accession>
<evidence type="ECO:0000256" key="3">
    <source>
        <dbReference type="ARBA" id="ARBA00022527"/>
    </source>
</evidence>
<keyword evidence="7 10" id="KW-0067">ATP-binding</keyword>
<comment type="catalytic activity">
    <reaction evidence="8">
        <text>L-threonyl-[protein] + ATP = O-phospho-L-threonyl-[protein] + ADP + H(+)</text>
        <dbReference type="Rhea" id="RHEA:46608"/>
        <dbReference type="Rhea" id="RHEA-COMP:11060"/>
        <dbReference type="Rhea" id="RHEA-COMP:11605"/>
        <dbReference type="ChEBI" id="CHEBI:15378"/>
        <dbReference type="ChEBI" id="CHEBI:30013"/>
        <dbReference type="ChEBI" id="CHEBI:30616"/>
        <dbReference type="ChEBI" id="CHEBI:61977"/>
        <dbReference type="ChEBI" id="CHEBI:456216"/>
        <dbReference type="EC" id="2.7.11.1"/>
    </reaction>
</comment>
<dbReference type="AlphaFoldDB" id="A0A553N6D1"/>
<dbReference type="GO" id="GO:0005524">
    <property type="term" value="F:ATP binding"/>
    <property type="evidence" value="ECO:0007669"/>
    <property type="project" value="UniProtKB-UniRule"/>
</dbReference>
<dbReference type="FunFam" id="1.10.510.10:FF:000172">
    <property type="entry name" value="serine/threonine-protein kinase Nek1 isoform X1"/>
    <property type="match status" value="1"/>
</dbReference>
<gene>
    <name evidence="13" type="ORF">TCAL_10634</name>
</gene>
<keyword evidence="4" id="KW-0808">Transferase</keyword>
<evidence type="ECO:0000256" key="10">
    <source>
        <dbReference type="PROSITE-ProRule" id="PRU10141"/>
    </source>
</evidence>
<dbReference type="PROSITE" id="PS00108">
    <property type="entry name" value="PROTEIN_KINASE_ST"/>
    <property type="match status" value="1"/>
</dbReference>
<dbReference type="InterPro" id="IPR017441">
    <property type="entry name" value="Protein_kinase_ATP_BS"/>
</dbReference>
<dbReference type="EC" id="2.7.11.1" evidence="2"/>
<keyword evidence="6" id="KW-0418">Kinase</keyword>
<evidence type="ECO:0000256" key="6">
    <source>
        <dbReference type="ARBA" id="ARBA00022777"/>
    </source>
</evidence>
<dbReference type="STRING" id="6832.A0A553N6D1"/>
<feature type="region of interest" description="Disordered" evidence="11">
    <location>
        <begin position="343"/>
        <end position="383"/>
    </location>
</feature>
<dbReference type="GO" id="GO:0004674">
    <property type="term" value="F:protein serine/threonine kinase activity"/>
    <property type="evidence" value="ECO:0007669"/>
    <property type="project" value="UniProtKB-KW"/>
</dbReference>
<evidence type="ECO:0000256" key="7">
    <source>
        <dbReference type="ARBA" id="ARBA00022840"/>
    </source>
</evidence>